<evidence type="ECO:0000256" key="4">
    <source>
        <dbReference type="ARBA" id="ARBA00022475"/>
    </source>
</evidence>
<reference evidence="11 12" key="1">
    <citation type="submission" date="2022-12" db="EMBL/GenBank/DDBJ databases">
        <title>Metagenome assembled genome from gulf of manar.</title>
        <authorList>
            <person name="Kohli P."/>
            <person name="Pk S."/>
            <person name="Venkata Ramana C."/>
            <person name="Sasikala C."/>
        </authorList>
    </citation>
    <scope>NUCLEOTIDE SEQUENCE [LARGE SCALE GENOMIC DNA]</scope>
    <source>
        <strain evidence="11">JB008</strain>
    </source>
</reference>
<keyword evidence="7" id="KW-0406">Ion transport</keyword>
<protein>
    <recommendedName>
        <fullName evidence="9">Multidrug-efflux transporter</fullName>
    </recommendedName>
</protein>
<dbReference type="GO" id="GO:0005886">
    <property type="term" value="C:plasma membrane"/>
    <property type="evidence" value="ECO:0007669"/>
    <property type="project" value="UniProtKB-SubCell"/>
</dbReference>
<gene>
    <name evidence="11" type="ORF">PQJ61_05035</name>
</gene>
<feature type="transmembrane region" description="Helical" evidence="10">
    <location>
        <begin position="20"/>
        <end position="40"/>
    </location>
</feature>
<feature type="transmembrane region" description="Helical" evidence="10">
    <location>
        <begin position="165"/>
        <end position="185"/>
    </location>
</feature>
<feature type="transmembrane region" description="Helical" evidence="10">
    <location>
        <begin position="327"/>
        <end position="350"/>
    </location>
</feature>
<sequence length="453" mass="48740">MFNKNRNPLKNEIYISLFKIAAPVALQNLIISSLSFVDTLMIGQLGEVEIAAVGIGNQLFFLYTLLLFGIGSASGIFVSQFWGKKDYASIRKTSGLSVLLGLAGALPFSFLSLIIPEKLVGIFSTDREVIRLGADYVSVVAVSYLFSAVVITMSQVQRSIEKANLPFIVSAVSLGMNTLLNWLLIFGKAGFPALGVSGAAIATAVARGVECILLIVLIYNGRENPAAGTFREMTGFSADFLKRFIKTASPVIINELFWALGMTVFKVVYGRMGTSALASVNIAEAVMNLMFVAMIGSSTGTAVLTGKKIGEGDYDGARRNGRSFIKFALIEGIVIALICAAFSGILPRGFNVDDSLKQSASIIILIFSAFLPFKSFNIHSIVGIFRGGGDTLFAAVTEIAGVWGVGVVLAFITGIYLELPVYIVYAFVSLEEVVKSVICMMRVRSEKWVHDLT</sequence>
<dbReference type="GO" id="GO:0015297">
    <property type="term" value="F:antiporter activity"/>
    <property type="evidence" value="ECO:0007669"/>
    <property type="project" value="UniProtKB-KW"/>
</dbReference>
<keyword evidence="5 10" id="KW-0812">Transmembrane</keyword>
<evidence type="ECO:0000256" key="6">
    <source>
        <dbReference type="ARBA" id="ARBA00022989"/>
    </source>
</evidence>
<dbReference type="AlphaFoldDB" id="A0AAJ1MIZ8"/>
<evidence type="ECO:0000256" key="5">
    <source>
        <dbReference type="ARBA" id="ARBA00022692"/>
    </source>
</evidence>
<keyword evidence="2" id="KW-0813">Transport</keyword>
<dbReference type="PANTHER" id="PTHR43298:SF2">
    <property type="entry name" value="FMN_FAD EXPORTER YEEO-RELATED"/>
    <property type="match status" value="1"/>
</dbReference>
<evidence type="ECO:0000313" key="11">
    <source>
        <dbReference type="EMBL" id="MDC7226112.1"/>
    </source>
</evidence>
<dbReference type="InterPro" id="IPR002528">
    <property type="entry name" value="MATE_fam"/>
</dbReference>
<feature type="transmembrane region" description="Helical" evidence="10">
    <location>
        <begin position="60"/>
        <end position="83"/>
    </location>
</feature>
<dbReference type="InterPro" id="IPR048279">
    <property type="entry name" value="MdtK-like"/>
</dbReference>
<feature type="transmembrane region" description="Helical" evidence="10">
    <location>
        <begin position="392"/>
        <end position="416"/>
    </location>
</feature>
<dbReference type="PANTHER" id="PTHR43298">
    <property type="entry name" value="MULTIDRUG RESISTANCE PROTEIN NORM-RELATED"/>
    <property type="match status" value="1"/>
</dbReference>
<dbReference type="EMBL" id="JAQQAL010000011">
    <property type="protein sequence ID" value="MDC7226112.1"/>
    <property type="molecule type" value="Genomic_DNA"/>
</dbReference>
<accession>A0AAJ1MIZ8</accession>
<dbReference type="InterPro" id="IPR050222">
    <property type="entry name" value="MATE_MdtK"/>
</dbReference>
<dbReference type="Pfam" id="PF01554">
    <property type="entry name" value="MatE"/>
    <property type="match status" value="2"/>
</dbReference>
<dbReference type="Proteomes" id="UP001221217">
    <property type="component" value="Unassembled WGS sequence"/>
</dbReference>
<dbReference type="GO" id="GO:0042910">
    <property type="term" value="F:xenobiotic transmembrane transporter activity"/>
    <property type="evidence" value="ECO:0007669"/>
    <property type="project" value="InterPro"/>
</dbReference>
<keyword evidence="3" id="KW-0050">Antiport</keyword>
<evidence type="ECO:0000256" key="3">
    <source>
        <dbReference type="ARBA" id="ARBA00022449"/>
    </source>
</evidence>
<feature type="transmembrane region" description="Helical" evidence="10">
    <location>
        <begin position="251"/>
        <end position="269"/>
    </location>
</feature>
<evidence type="ECO:0000256" key="2">
    <source>
        <dbReference type="ARBA" id="ARBA00022448"/>
    </source>
</evidence>
<feature type="transmembrane region" description="Helical" evidence="10">
    <location>
        <begin position="289"/>
        <end position="306"/>
    </location>
</feature>
<proteinExistence type="predicted"/>
<keyword evidence="8 10" id="KW-0472">Membrane</keyword>
<keyword evidence="6 10" id="KW-1133">Transmembrane helix</keyword>
<feature type="transmembrane region" description="Helical" evidence="10">
    <location>
        <begin position="95"/>
        <end position="116"/>
    </location>
</feature>
<evidence type="ECO:0000256" key="9">
    <source>
        <dbReference type="ARBA" id="ARBA00031636"/>
    </source>
</evidence>
<evidence type="ECO:0000256" key="1">
    <source>
        <dbReference type="ARBA" id="ARBA00004651"/>
    </source>
</evidence>
<evidence type="ECO:0000313" key="12">
    <source>
        <dbReference type="Proteomes" id="UP001221217"/>
    </source>
</evidence>
<organism evidence="11 12">
    <name type="scientific">Candidatus Thalassospirochaeta sargassi</name>
    <dbReference type="NCBI Taxonomy" id="3119039"/>
    <lineage>
        <taxon>Bacteria</taxon>
        <taxon>Pseudomonadati</taxon>
        <taxon>Spirochaetota</taxon>
        <taxon>Spirochaetia</taxon>
        <taxon>Spirochaetales</taxon>
        <taxon>Spirochaetaceae</taxon>
        <taxon>Candidatus Thalassospirochaeta</taxon>
    </lineage>
</organism>
<evidence type="ECO:0000256" key="7">
    <source>
        <dbReference type="ARBA" id="ARBA00023065"/>
    </source>
</evidence>
<evidence type="ECO:0000256" key="8">
    <source>
        <dbReference type="ARBA" id="ARBA00023136"/>
    </source>
</evidence>
<evidence type="ECO:0000256" key="10">
    <source>
        <dbReference type="SAM" id="Phobius"/>
    </source>
</evidence>
<feature type="transmembrane region" description="Helical" evidence="10">
    <location>
        <begin position="136"/>
        <end position="153"/>
    </location>
</feature>
<comment type="caution">
    <text evidence="11">The sequence shown here is derived from an EMBL/GenBank/DDBJ whole genome shotgun (WGS) entry which is preliminary data.</text>
</comment>
<dbReference type="GO" id="GO:0006811">
    <property type="term" value="P:monoatomic ion transport"/>
    <property type="evidence" value="ECO:0007669"/>
    <property type="project" value="UniProtKB-KW"/>
</dbReference>
<feature type="transmembrane region" description="Helical" evidence="10">
    <location>
        <begin position="362"/>
        <end position="385"/>
    </location>
</feature>
<feature type="transmembrane region" description="Helical" evidence="10">
    <location>
        <begin position="191"/>
        <end position="219"/>
    </location>
</feature>
<dbReference type="CDD" id="cd13134">
    <property type="entry name" value="MATE_like_8"/>
    <property type="match status" value="1"/>
</dbReference>
<dbReference type="PIRSF" id="PIRSF006603">
    <property type="entry name" value="DinF"/>
    <property type="match status" value="1"/>
</dbReference>
<dbReference type="NCBIfam" id="TIGR00797">
    <property type="entry name" value="matE"/>
    <property type="match status" value="1"/>
</dbReference>
<keyword evidence="4" id="KW-1003">Cell membrane</keyword>
<name>A0AAJ1MIZ8_9SPIO</name>
<comment type="subcellular location">
    <subcellularLocation>
        <location evidence="1">Cell membrane</location>
        <topology evidence="1">Multi-pass membrane protein</topology>
    </subcellularLocation>
</comment>